<keyword evidence="11 13" id="KW-0472">Membrane</keyword>
<proteinExistence type="inferred from homology"/>
<keyword evidence="4" id="KW-1003">Cell membrane</keyword>
<evidence type="ECO:0000256" key="6">
    <source>
        <dbReference type="ARBA" id="ARBA00022692"/>
    </source>
</evidence>
<comment type="subcellular location">
    <subcellularLocation>
        <location evidence="2">Cell membrane</location>
        <topology evidence="2">Multi-pass membrane protein</topology>
    </subcellularLocation>
</comment>
<keyword evidence="9 13" id="KW-1133">Transmembrane helix</keyword>
<dbReference type="SUPFAM" id="SSF81342">
    <property type="entry name" value="Transmembrane di-heme cytochromes"/>
    <property type="match status" value="1"/>
</dbReference>
<keyword evidence="8" id="KW-0249">Electron transport</keyword>
<dbReference type="InterPro" id="IPR011577">
    <property type="entry name" value="Cyt_b561_bac/Ni-Hgenase"/>
</dbReference>
<gene>
    <name evidence="15" type="ORF">FHW37_101427</name>
</gene>
<feature type="transmembrane region" description="Helical" evidence="13">
    <location>
        <begin position="97"/>
        <end position="118"/>
    </location>
</feature>
<dbReference type="GO" id="GO:0005886">
    <property type="term" value="C:plasma membrane"/>
    <property type="evidence" value="ECO:0007669"/>
    <property type="project" value="UniProtKB-SubCell"/>
</dbReference>
<dbReference type="EMBL" id="VIWP01000001">
    <property type="protein sequence ID" value="TWF58623.1"/>
    <property type="molecule type" value="Genomic_DNA"/>
</dbReference>
<evidence type="ECO:0000256" key="2">
    <source>
        <dbReference type="ARBA" id="ARBA00004651"/>
    </source>
</evidence>
<sequence>MTAIGQETIRTAQGARYDGLTIAFHWITAIVVIFQFASAQIWPLLERGTPARTGVIQSHLTLGVLLSAVILLRLVWRICFGRRHPVRLPLGQRLVANVVHGLLYALLITQVALGYLLGWSSGKPIAVFGVPSISPLYVIAGENRHMIGELHDTVAWIIIGLAVAHAAAALFHHHVLRDGVLRSMTGLAPKRVGHDGRP</sequence>
<feature type="transmembrane region" description="Helical" evidence="13">
    <location>
        <begin position="20"/>
        <end position="42"/>
    </location>
</feature>
<evidence type="ECO:0000259" key="14">
    <source>
        <dbReference type="Pfam" id="PF01292"/>
    </source>
</evidence>
<dbReference type="Pfam" id="PF01292">
    <property type="entry name" value="Ni_hydr_CYTB"/>
    <property type="match status" value="1"/>
</dbReference>
<dbReference type="GO" id="GO:0009055">
    <property type="term" value="F:electron transfer activity"/>
    <property type="evidence" value="ECO:0007669"/>
    <property type="project" value="InterPro"/>
</dbReference>
<reference evidence="15 16" key="1">
    <citation type="submission" date="2019-06" db="EMBL/GenBank/DDBJ databases">
        <title>Sorghum-associated microbial communities from plants grown in Nebraska, USA.</title>
        <authorList>
            <person name="Schachtman D."/>
        </authorList>
    </citation>
    <scope>NUCLEOTIDE SEQUENCE [LARGE SCALE GENOMIC DNA]</scope>
    <source>
        <strain evidence="15 16">1225</strain>
    </source>
</reference>
<protein>
    <submittedName>
        <fullName evidence="15">Cytochrome b561</fullName>
    </submittedName>
</protein>
<feature type="transmembrane region" description="Helical" evidence="13">
    <location>
        <begin position="54"/>
        <end position="76"/>
    </location>
</feature>
<evidence type="ECO:0000256" key="11">
    <source>
        <dbReference type="ARBA" id="ARBA00023136"/>
    </source>
</evidence>
<keyword evidence="10" id="KW-0408">Iron</keyword>
<accession>A0A561R7M6</accession>
<evidence type="ECO:0000256" key="10">
    <source>
        <dbReference type="ARBA" id="ARBA00023004"/>
    </source>
</evidence>
<keyword evidence="3" id="KW-0813">Transport</keyword>
<evidence type="ECO:0000256" key="5">
    <source>
        <dbReference type="ARBA" id="ARBA00022617"/>
    </source>
</evidence>
<comment type="similarity">
    <text evidence="12">Belongs to the cytochrome b561 family.</text>
</comment>
<dbReference type="GO" id="GO:0020037">
    <property type="term" value="F:heme binding"/>
    <property type="evidence" value="ECO:0007669"/>
    <property type="project" value="TreeGrafter"/>
</dbReference>
<dbReference type="OrthoDB" id="7280471at2"/>
<keyword evidence="5" id="KW-0349">Heme</keyword>
<dbReference type="Proteomes" id="UP000320653">
    <property type="component" value="Unassembled WGS sequence"/>
</dbReference>
<evidence type="ECO:0000256" key="12">
    <source>
        <dbReference type="ARBA" id="ARBA00037975"/>
    </source>
</evidence>
<feature type="transmembrane region" description="Helical" evidence="13">
    <location>
        <begin position="153"/>
        <end position="175"/>
    </location>
</feature>
<evidence type="ECO:0000256" key="13">
    <source>
        <dbReference type="SAM" id="Phobius"/>
    </source>
</evidence>
<evidence type="ECO:0000313" key="16">
    <source>
        <dbReference type="Proteomes" id="UP000320653"/>
    </source>
</evidence>
<dbReference type="InterPro" id="IPR016174">
    <property type="entry name" value="Di-haem_cyt_TM"/>
</dbReference>
<dbReference type="AlphaFoldDB" id="A0A561R7M6"/>
<dbReference type="PANTHER" id="PTHR30529:SF1">
    <property type="entry name" value="CYTOCHROME B561 HOMOLOG 2"/>
    <property type="match status" value="1"/>
</dbReference>
<evidence type="ECO:0000256" key="7">
    <source>
        <dbReference type="ARBA" id="ARBA00022723"/>
    </source>
</evidence>
<feature type="domain" description="Cytochrome b561 bacterial/Ni-hydrogenase" evidence="14">
    <location>
        <begin position="16"/>
        <end position="186"/>
    </location>
</feature>
<dbReference type="GO" id="GO:0022904">
    <property type="term" value="P:respiratory electron transport chain"/>
    <property type="evidence" value="ECO:0007669"/>
    <property type="project" value="InterPro"/>
</dbReference>
<comment type="caution">
    <text evidence="15">The sequence shown here is derived from an EMBL/GenBank/DDBJ whole genome shotgun (WGS) entry which is preliminary data.</text>
</comment>
<evidence type="ECO:0000256" key="1">
    <source>
        <dbReference type="ARBA" id="ARBA00001970"/>
    </source>
</evidence>
<keyword evidence="6 13" id="KW-0812">Transmembrane</keyword>
<evidence type="ECO:0000256" key="8">
    <source>
        <dbReference type="ARBA" id="ARBA00022982"/>
    </source>
</evidence>
<organism evidence="15 16">
    <name type="scientific">Neorhizobium alkalisoli</name>
    <dbReference type="NCBI Taxonomy" id="528178"/>
    <lineage>
        <taxon>Bacteria</taxon>
        <taxon>Pseudomonadati</taxon>
        <taxon>Pseudomonadota</taxon>
        <taxon>Alphaproteobacteria</taxon>
        <taxon>Hyphomicrobiales</taxon>
        <taxon>Rhizobiaceae</taxon>
        <taxon>Rhizobium/Agrobacterium group</taxon>
        <taxon>Neorhizobium</taxon>
    </lineage>
</organism>
<evidence type="ECO:0000256" key="9">
    <source>
        <dbReference type="ARBA" id="ARBA00022989"/>
    </source>
</evidence>
<evidence type="ECO:0000256" key="4">
    <source>
        <dbReference type="ARBA" id="ARBA00022475"/>
    </source>
</evidence>
<dbReference type="RefSeq" id="WP_145631909.1">
    <property type="nucleotide sequence ID" value="NZ_VIWP01000001.1"/>
</dbReference>
<dbReference type="GO" id="GO:0046872">
    <property type="term" value="F:metal ion binding"/>
    <property type="evidence" value="ECO:0007669"/>
    <property type="project" value="UniProtKB-KW"/>
</dbReference>
<feature type="transmembrane region" description="Helical" evidence="13">
    <location>
        <begin position="124"/>
        <end position="141"/>
    </location>
</feature>
<dbReference type="InterPro" id="IPR052168">
    <property type="entry name" value="Cytochrome_b561_oxidase"/>
</dbReference>
<name>A0A561R7M6_9HYPH</name>
<comment type="cofactor">
    <cofactor evidence="1">
        <name>heme b</name>
        <dbReference type="ChEBI" id="CHEBI:60344"/>
    </cofactor>
</comment>
<keyword evidence="7" id="KW-0479">Metal-binding</keyword>
<evidence type="ECO:0000256" key="3">
    <source>
        <dbReference type="ARBA" id="ARBA00022448"/>
    </source>
</evidence>
<keyword evidence="16" id="KW-1185">Reference proteome</keyword>
<evidence type="ECO:0000313" key="15">
    <source>
        <dbReference type="EMBL" id="TWF58623.1"/>
    </source>
</evidence>
<dbReference type="PANTHER" id="PTHR30529">
    <property type="entry name" value="CYTOCHROME B561"/>
    <property type="match status" value="1"/>
</dbReference>